<keyword evidence="8" id="KW-0408">Iron</keyword>
<evidence type="ECO:0000256" key="8">
    <source>
        <dbReference type="ARBA" id="ARBA00023004"/>
    </source>
</evidence>
<evidence type="ECO:0000256" key="10">
    <source>
        <dbReference type="ARBA" id="ARBA00050776"/>
    </source>
</evidence>
<dbReference type="PIRSF" id="PIRSF005572">
    <property type="entry name" value="NifS"/>
    <property type="match status" value="1"/>
</dbReference>
<gene>
    <name evidence="12" type="ORF">C0030_003445</name>
</gene>
<dbReference type="SUPFAM" id="SSF53383">
    <property type="entry name" value="PLP-dependent transferases"/>
    <property type="match status" value="1"/>
</dbReference>
<evidence type="ECO:0000313" key="12">
    <source>
        <dbReference type="EMBL" id="RPD37225.1"/>
    </source>
</evidence>
<dbReference type="InterPro" id="IPR015422">
    <property type="entry name" value="PyrdxlP-dep_Trfase_small"/>
</dbReference>
<dbReference type="GO" id="GO:0051536">
    <property type="term" value="F:iron-sulfur cluster binding"/>
    <property type="evidence" value="ECO:0007669"/>
    <property type="project" value="UniProtKB-KW"/>
</dbReference>
<dbReference type="RefSeq" id="WP_103847508.1">
    <property type="nucleotide sequence ID" value="NZ_PKRU02000017.1"/>
</dbReference>
<proteinExistence type="inferred from homology"/>
<organism evidence="12 13">
    <name type="scientific">Candidatus Liberibacter solanacearum</name>
    <dbReference type="NCBI Taxonomy" id="556287"/>
    <lineage>
        <taxon>Bacteria</taxon>
        <taxon>Pseudomonadati</taxon>
        <taxon>Pseudomonadota</taxon>
        <taxon>Alphaproteobacteria</taxon>
        <taxon>Hyphomicrobiales</taxon>
        <taxon>Rhizobiaceae</taxon>
        <taxon>Liberibacter</taxon>
    </lineage>
</organism>
<evidence type="ECO:0000259" key="11">
    <source>
        <dbReference type="Pfam" id="PF00266"/>
    </source>
</evidence>
<dbReference type="GO" id="GO:0031071">
    <property type="term" value="F:cysteine desulfurase activity"/>
    <property type="evidence" value="ECO:0007669"/>
    <property type="project" value="UniProtKB-EC"/>
</dbReference>
<evidence type="ECO:0000256" key="2">
    <source>
        <dbReference type="ARBA" id="ARBA00003120"/>
    </source>
</evidence>
<dbReference type="AlphaFoldDB" id="A0A3R7R9A7"/>
<dbReference type="Proteomes" id="UP000236895">
    <property type="component" value="Unassembled WGS sequence"/>
</dbReference>
<dbReference type="Gene3D" id="3.90.1150.10">
    <property type="entry name" value="Aspartate Aminotransferase, domain 1"/>
    <property type="match status" value="1"/>
</dbReference>
<dbReference type="Gene3D" id="1.10.260.50">
    <property type="match status" value="1"/>
</dbReference>
<evidence type="ECO:0000256" key="3">
    <source>
        <dbReference type="ARBA" id="ARBA00006490"/>
    </source>
</evidence>
<dbReference type="InterPro" id="IPR015424">
    <property type="entry name" value="PyrdxlP-dep_Trfase"/>
</dbReference>
<evidence type="ECO:0000256" key="4">
    <source>
        <dbReference type="ARBA" id="ARBA00013558"/>
    </source>
</evidence>
<dbReference type="InterPro" id="IPR000192">
    <property type="entry name" value="Aminotrans_V_dom"/>
</dbReference>
<feature type="domain" description="Aminotransferase class V" evidence="11">
    <location>
        <begin position="5"/>
        <end position="369"/>
    </location>
</feature>
<keyword evidence="7" id="KW-0663">Pyridoxal phosphate</keyword>
<keyword evidence="6" id="KW-0479">Metal-binding</keyword>
<dbReference type="Gene3D" id="3.40.640.10">
    <property type="entry name" value="Type I PLP-dependent aspartate aminotransferase-like (Major domain)"/>
    <property type="match status" value="1"/>
</dbReference>
<keyword evidence="5" id="KW-0808">Transferase</keyword>
<comment type="catalytic activity">
    <reaction evidence="10">
        <text>(sulfur carrier)-H + L-cysteine = (sulfur carrier)-SH + L-alanine</text>
        <dbReference type="Rhea" id="RHEA:43892"/>
        <dbReference type="Rhea" id="RHEA-COMP:14737"/>
        <dbReference type="Rhea" id="RHEA-COMP:14739"/>
        <dbReference type="ChEBI" id="CHEBI:29917"/>
        <dbReference type="ChEBI" id="CHEBI:35235"/>
        <dbReference type="ChEBI" id="CHEBI:57972"/>
        <dbReference type="ChEBI" id="CHEBI:64428"/>
        <dbReference type="EC" id="2.8.1.7"/>
    </reaction>
</comment>
<evidence type="ECO:0000256" key="1">
    <source>
        <dbReference type="ARBA" id="ARBA00001933"/>
    </source>
</evidence>
<evidence type="ECO:0000256" key="7">
    <source>
        <dbReference type="ARBA" id="ARBA00022898"/>
    </source>
</evidence>
<name>A0A3R7R9A7_9HYPH</name>
<dbReference type="GO" id="GO:0046872">
    <property type="term" value="F:metal ion binding"/>
    <property type="evidence" value="ECO:0007669"/>
    <property type="project" value="UniProtKB-KW"/>
</dbReference>
<comment type="function">
    <text evidence="2">Catalyzes the removal of elemental sulfur atoms from cysteine to produce alanine. Seems to participate in the biosynthesis of the nitrogenase metalloclusters by providing the inorganic sulfur required for the Fe-S core formation.</text>
</comment>
<evidence type="ECO:0000313" key="13">
    <source>
        <dbReference type="Proteomes" id="UP000236895"/>
    </source>
</evidence>
<comment type="cofactor">
    <cofactor evidence="1">
        <name>pyridoxal 5'-phosphate</name>
        <dbReference type="ChEBI" id="CHEBI:597326"/>
    </cofactor>
</comment>
<keyword evidence="9" id="KW-0411">Iron-sulfur</keyword>
<protein>
    <recommendedName>
        <fullName evidence="4">Cysteine desulfurase</fullName>
    </recommendedName>
</protein>
<dbReference type="PANTHER" id="PTHR11601">
    <property type="entry name" value="CYSTEINE DESULFURYLASE FAMILY MEMBER"/>
    <property type="match status" value="1"/>
</dbReference>
<dbReference type="InterPro" id="IPR015421">
    <property type="entry name" value="PyrdxlP-dep_Trfase_major"/>
</dbReference>
<dbReference type="Pfam" id="PF00266">
    <property type="entry name" value="Aminotran_5"/>
    <property type="match status" value="1"/>
</dbReference>
<evidence type="ECO:0000256" key="5">
    <source>
        <dbReference type="ARBA" id="ARBA00022679"/>
    </source>
</evidence>
<reference evidence="12 13" key="1">
    <citation type="submission" date="2018-11" db="EMBL/GenBank/DDBJ databases">
        <title>Genome Analysis of Haplotype D of Candidatus Liberibacter Solanacearum.</title>
        <authorList>
            <person name="Katsir L."/>
            <person name="Ruan Z."/>
            <person name="Santos Garcia D."/>
            <person name="Piasezky A."/>
            <person name="Jiang J."/>
            <person name="Sela N."/>
            <person name="Freilich S."/>
            <person name="Bahar O."/>
        </authorList>
    </citation>
    <scope>NUCLEOTIDE SEQUENCE [LARGE SCALE GENOMIC DNA]</scope>
    <source>
        <strain evidence="13">haplotype D1</strain>
    </source>
</reference>
<comment type="similarity">
    <text evidence="3">Belongs to the class-V pyridoxal-phosphate-dependent aminotransferase family. NifS/IscS subfamily.</text>
</comment>
<comment type="caution">
    <text evidence="12">The sequence shown here is derived from an EMBL/GenBank/DDBJ whole genome shotgun (WGS) entry which is preliminary data.</text>
</comment>
<dbReference type="InterPro" id="IPR016454">
    <property type="entry name" value="Cysteine_dSase"/>
</dbReference>
<dbReference type="EMBL" id="PKRU02000017">
    <property type="protein sequence ID" value="RPD37225.1"/>
    <property type="molecule type" value="Genomic_DNA"/>
</dbReference>
<dbReference type="PANTHER" id="PTHR11601:SF34">
    <property type="entry name" value="CYSTEINE DESULFURASE"/>
    <property type="match status" value="1"/>
</dbReference>
<evidence type="ECO:0000256" key="6">
    <source>
        <dbReference type="ARBA" id="ARBA00022723"/>
    </source>
</evidence>
<evidence type="ECO:0000256" key="9">
    <source>
        <dbReference type="ARBA" id="ARBA00023014"/>
    </source>
</evidence>
<sequence length="388" mass="42323">MLKRVYLDWNATAPVLDVARESFIKALYFHGNPSSIHREGQKTRLQIEESRRVIADFCGAKYDHVIFTSSATESANWVLTPHFYKGSQKIQIDSLYVSAIEHPAVYAGGQFSSNHIHEIPVLSKGTVDIQALADCLDKRDSACGLPMIAVMLVNNETGVIQPIHDVAQIVKQYDGILVVDAVQAAGRISLSIEEIGADFLIISSHKLGAPIGAGALVFREDILLPSPLLRGGDQEKGHRAGTENYAAICGFAAAAQKMNEDIQERSFRITSLRDYLERGLKDLIPNIMIYGADEQRISNTCCFSIPFLKAEVLQIALDLEGISVSAGSACSSGKLKKNHVLAAMGYDTSQGALRISCGDTTTQEDIDAFLKALHKVISHSSLQIKRII</sequence>
<accession>A0A3R7R9A7</accession>